<dbReference type="GO" id="GO:0004867">
    <property type="term" value="F:serine-type endopeptidase inhibitor activity"/>
    <property type="evidence" value="ECO:0007669"/>
    <property type="project" value="UniProtKB-KW"/>
</dbReference>
<dbReference type="OrthoDB" id="4473401at2759"/>
<dbReference type="EMBL" id="LJIJ01000849">
    <property type="protein sequence ID" value="ODM94166.1"/>
    <property type="molecule type" value="Genomic_DNA"/>
</dbReference>
<evidence type="ECO:0000313" key="7">
    <source>
        <dbReference type="Proteomes" id="UP000094527"/>
    </source>
</evidence>
<name>A0A1D2MM76_ORCCI</name>
<feature type="signal peptide" evidence="4">
    <location>
        <begin position="1"/>
        <end position="18"/>
    </location>
</feature>
<keyword evidence="2" id="KW-0722">Serine protease inhibitor</keyword>
<protein>
    <submittedName>
        <fullName evidence="6">Kunitz/BPTI-like toxin</fullName>
    </submittedName>
</protein>
<evidence type="ECO:0000256" key="3">
    <source>
        <dbReference type="ARBA" id="ARBA00023157"/>
    </source>
</evidence>
<evidence type="ECO:0000313" key="6">
    <source>
        <dbReference type="EMBL" id="ODM94166.1"/>
    </source>
</evidence>
<dbReference type="GO" id="GO:0005615">
    <property type="term" value="C:extracellular space"/>
    <property type="evidence" value="ECO:0007669"/>
    <property type="project" value="TreeGrafter"/>
</dbReference>
<evidence type="ECO:0000256" key="4">
    <source>
        <dbReference type="SAM" id="SignalP"/>
    </source>
</evidence>
<dbReference type="PROSITE" id="PS50279">
    <property type="entry name" value="BPTI_KUNITZ_2"/>
    <property type="match status" value="1"/>
</dbReference>
<keyword evidence="3" id="KW-1015">Disulfide bond</keyword>
<dbReference type="AlphaFoldDB" id="A0A1D2MM76"/>
<dbReference type="Proteomes" id="UP000094527">
    <property type="component" value="Unassembled WGS sequence"/>
</dbReference>
<feature type="chain" id="PRO_5008904245" evidence="4">
    <location>
        <begin position="19"/>
        <end position="112"/>
    </location>
</feature>
<sequence length="112" mass="12462">MGLQNICILVIVIVVSIAVQNIVSNPSSLRNNNPCLLPPHQPGKPACFALLHRFTFNSTLSQCEPYYYGGFYGTENIYESMEQCYKTCVVANAAKTRVNNKNKIEKISFPSS</sequence>
<dbReference type="PANTHER" id="PTHR10083">
    <property type="entry name" value="KUNITZ-TYPE PROTEASE INHIBITOR-RELATED"/>
    <property type="match status" value="1"/>
</dbReference>
<evidence type="ECO:0000256" key="2">
    <source>
        <dbReference type="ARBA" id="ARBA00022900"/>
    </source>
</evidence>
<keyword evidence="1" id="KW-0646">Protease inhibitor</keyword>
<dbReference type="InterPro" id="IPR050098">
    <property type="entry name" value="TFPI/VKTCI-like"/>
</dbReference>
<dbReference type="Gene3D" id="4.10.410.10">
    <property type="entry name" value="Pancreatic trypsin inhibitor Kunitz domain"/>
    <property type="match status" value="1"/>
</dbReference>
<evidence type="ECO:0000259" key="5">
    <source>
        <dbReference type="PROSITE" id="PS50279"/>
    </source>
</evidence>
<dbReference type="SMART" id="SM00131">
    <property type="entry name" value="KU"/>
    <property type="match status" value="1"/>
</dbReference>
<keyword evidence="7" id="KW-1185">Reference proteome</keyword>
<keyword evidence="4" id="KW-0732">Signal</keyword>
<reference evidence="6 7" key="1">
    <citation type="journal article" date="2016" name="Genome Biol. Evol.">
        <title>Gene Family Evolution Reflects Adaptation to Soil Environmental Stressors in the Genome of the Collembolan Orchesella cincta.</title>
        <authorList>
            <person name="Faddeeva-Vakhrusheva A."/>
            <person name="Derks M.F."/>
            <person name="Anvar S.Y."/>
            <person name="Agamennone V."/>
            <person name="Suring W."/>
            <person name="Smit S."/>
            <person name="van Straalen N.M."/>
            <person name="Roelofs D."/>
        </authorList>
    </citation>
    <scope>NUCLEOTIDE SEQUENCE [LARGE SCALE GENOMIC DNA]</scope>
    <source>
        <tissue evidence="6">Mixed pool</tissue>
    </source>
</reference>
<dbReference type="SUPFAM" id="SSF57362">
    <property type="entry name" value="BPTI-like"/>
    <property type="match status" value="1"/>
</dbReference>
<dbReference type="Pfam" id="PF00014">
    <property type="entry name" value="Kunitz_BPTI"/>
    <property type="match status" value="1"/>
</dbReference>
<gene>
    <name evidence="6" type="ORF">Ocin01_12514</name>
</gene>
<feature type="domain" description="BPTI/Kunitz inhibitor" evidence="5">
    <location>
        <begin position="35"/>
        <end position="88"/>
    </location>
</feature>
<organism evidence="6 7">
    <name type="scientific">Orchesella cincta</name>
    <name type="common">Springtail</name>
    <name type="synonym">Podura cincta</name>
    <dbReference type="NCBI Taxonomy" id="48709"/>
    <lineage>
        <taxon>Eukaryota</taxon>
        <taxon>Metazoa</taxon>
        <taxon>Ecdysozoa</taxon>
        <taxon>Arthropoda</taxon>
        <taxon>Hexapoda</taxon>
        <taxon>Collembola</taxon>
        <taxon>Entomobryomorpha</taxon>
        <taxon>Entomobryoidea</taxon>
        <taxon>Orchesellidae</taxon>
        <taxon>Orchesellinae</taxon>
        <taxon>Orchesella</taxon>
    </lineage>
</organism>
<dbReference type="InterPro" id="IPR036880">
    <property type="entry name" value="Kunitz_BPTI_sf"/>
</dbReference>
<evidence type="ECO:0000256" key="1">
    <source>
        <dbReference type="ARBA" id="ARBA00022690"/>
    </source>
</evidence>
<comment type="caution">
    <text evidence="6">The sequence shown here is derived from an EMBL/GenBank/DDBJ whole genome shotgun (WGS) entry which is preliminary data.</text>
</comment>
<dbReference type="PANTHER" id="PTHR10083:SF374">
    <property type="entry name" value="BPTI_KUNITZ INHIBITOR DOMAIN-CONTAINING PROTEIN"/>
    <property type="match status" value="1"/>
</dbReference>
<proteinExistence type="predicted"/>
<accession>A0A1D2MM76</accession>
<dbReference type="STRING" id="48709.A0A1D2MM76"/>
<dbReference type="InterPro" id="IPR002223">
    <property type="entry name" value="Kunitz_BPTI"/>
</dbReference>